<dbReference type="AlphaFoldDB" id="G3HNP0"/>
<reference evidence="2" key="1">
    <citation type="journal article" date="2011" name="Nat. Biotechnol.">
        <title>The genomic sequence of the Chinese hamster ovary (CHO)-K1 cell line.</title>
        <authorList>
            <person name="Xu X."/>
            <person name="Nagarajan H."/>
            <person name="Lewis N.E."/>
            <person name="Pan S."/>
            <person name="Cai Z."/>
            <person name="Liu X."/>
            <person name="Chen W."/>
            <person name="Xie M."/>
            <person name="Wang W."/>
            <person name="Hammond S."/>
            <person name="Andersen M.R."/>
            <person name="Neff N."/>
            <person name="Passarelli B."/>
            <person name="Koh W."/>
            <person name="Fan H.C."/>
            <person name="Wang J."/>
            <person name="Gui Y."/>
            <person name="Lee K.H."/>
            <person name="Betenbaugh M.J."/>
            <person name="Quake S.R."/>
            <person name="Famili I."/>
            <person name="Palsson B.O."/>
            <person name="Wang J."/>
        </authorList>
    </citation>
    <scope>NUCLEOTIDE SEQUENCE [LARGE SCALE GENOMIC DNA]</scope>
    <source>
        <strain evidence="2">CHO K1 cell line</strain>
    </source>
</reference>
<name>G3HNP0_CRIGR</name>
<evidence type="ECO:0000313" key="1">
    <source>
        <dbReference type="EMBL" id="EGV95038.1"/>
    </source>
</evidence>
<dbReference type="PANTHER" id="PTHR14690:SF8">
    <property type="entry name" value="DYNEIN REGULATORY COMPLEX PROTEIN 11"/>
    <property type="match status" value="1"/>
</dbReference>
<dbReference type="EMBL" id="JH000548">
    <property type="protein sequence ID" value="EGV95038.1"/>
    <property type="molecule type" value="Genomic_DNA"/>
</dbReference>
<dbReference type="STRING" id="10029.G3HNP0"/>
<organism evidence="1 2">
    <name type="scientific">Cricetulus griseus</name>
    <name type="common">Chinese hamster</name>
    <name type="synonym">Cricetulus barabensis griseus</name>
    <dbReference type="NCBI Taxonomy" id="10029"/>
    <lineage>
        <taxon>Eukaryota</taxon>
        <taxon>Metazoa</taxon>
        <taxon>Chordata</taxon>
        <taxon>Craniata</taxon>
        <taxon>Vertebrata</taxon>
        <taxon>Euteleostomi</taxon>
        <taxon>Mammalia</taxon>
        <taxon>Eutheria</taxon>
        <taxon>Euarchontoglires</taxon>
        <taxon>Glires</taxon>
        <taxon>Rodentia</taxon>
        <taxon>Myomorpha</taxon>
        <taxon>Muroidea</taxon>
        <taxon>Cricetidae</taxon>
        <taxon>Cricetinae</taxon>
        <taxon>Cricetulus</taxon>
    </lineage>
</organism>
<accession>G3HNP0</accession>
<protein>
    <submittedName>
        <fullName evidence="1">IQ and AAA domain-containing protein 1</fullName>
    </submittedName>
</protein>
<dbReference type="PANTHER" id="PTHR14690">
    <property type="entry name" value="IQ MOTIF CONTAINING WITH AAA DOMAIN 1"/>
    <property type="match status" value="1"/>
</dbReference>
<dbReference type="InParanoid" id="G3HNP0"/>
<proteinExistence type="predicted"/>
<dbReference type="Proteomes" id="UP000001075">
    <property type="component" value="Unassembled WGS sequence"/>
</dbReference>
<dbReference type="InterPro" id="IPR052267">
    <property type="entry name" value="N-DRC_Component"/>
</dbReference>
<evidence type="ECO:0000313" key="2">
    <source>
        <dbReference type="Proteomes" id="UP000001075"/>
    </source>
</evidence>
<gene>
    <name evidence="1" type="ORF">I79_012380</name>
</gene>
<sequence length="162" mass="18801">MELALLSLSTKPPPLFNEVSAAIVQSEKVTRLRKELQMKHEQSYKEALVNIKEDLKLMEGPDIKEHLQDQIRQWFIECSVSCAMELALSSLSTKPPPLFNEVSAAIVQSEKVTRLRNEVQMKHEQSYQEALVNIKEDLKLMEGPDIKEHLQDQIRQWFIECR</sequence>